<dbReference type="InterPro" id="IPR015797">
    <property type="entry name" value="NUDIX_hydrolase-like_dom_sf"/>
</dbReference>
<dbReference type="Pfam" id="PF14815">
    <property type="entry name" value="NUDIX_4"/>
    <property type="match status" value="1"/>
</dbReference>
<dbReference type="GO" id="GO:0006284">
    <property type="term" value="P:base-excision repair"/>
    <property type="evidence" value="ECO:0007669"/>
    <property type="project" value="UniProtKB-UniRule"/>
</dbReference>
<keyword evidence="10 14" id="KW-0408">Iron</keyword>
<dbReference type="InterPro" id="IPR023170">
    <property type="entry name" value="HhH_base_excis_C"/>
</dbReference>
<dbReference type="GO" id="GO:0035485">
    <property type="term" value="F:adenine/guanine mispair binding"/>
    <property type="evidence" value="ECO:0007669"/>
    <property type="project" value="TreeGrafter"/>
</dbReference>
<comment type="similarity">
    <text evidence="3 14">Belongs to the Nth/MutY family.</text>
</comment>
<dbReference type="Gene3D" id="1.10.1670.10">
    <property type="entry name" value="Helix-hairpin-Helix base-excision DNA repair enzymes (C-terminal)"/>
    <property type="match status" value="1"/>
</dbReference>
<evidence type="ECO:0000256" key="11">
    <source>
        <dbReference type="ARBA" id="ARBA00023014"/>
    </source>
</evidence>
<evidence type="ECO:0000256" key="14">
    <source>
        <dbReference type="RuleBase" id="RU365096"/>
    </source>
</evidence>
<evidence type="ECO:0000256" key="3">
    <source>
        <dbReference type="ARBA" id="ARBA00008343"/>
    </source>
</evidence>
<keyword evidence="6" id="KW-0004">4Fe-4S</keyword>
<keyword evidence="12" id="KW-0234">DNA repair</keyword>
<evidence type="ECO:0000256" key="12">
    <source>
        <dbReference type="ARBA" id="ARBA00023204"/>
    </source>
</evidence>
<sequence length="374" mass="41823">MPPEEHSFGSQLTAWYRRFQRKLPWRETRDPYAILVSELMLQQTQVKTVIPYFRRFLVAFPDPAALAAAEEASVLKLWQGLGYYRRARYLQKAAKAIVADHGGRFPSTKAEIDALPGVGPYTSAAVASIAFGLPFACVDGNVIRVISRIAAIDEDVGRAAVKKRIQETAQALLSGHEPGDFNQAVMELGATICTPRSPSCLACPVSDHCSVVQRGLMAEAFPVKTKRVQPSKVDFESLFVFVAGESPLFLMGRRPDSGLMASMWELPTRVRDEGRPWPEWFHGELQYLGRLEEPVVHRFTHLHATYRLSLFQAAHPFDWRIAPDGYADTRWVSADDLAQIPVTKVFQKAMPKIQAFLNRKEQPCPSETSTLPGV</sequence>
<evidence type="ECO:0000256" key="10">
    <source>
        <dbReference type="ARBA" id="ARBA00023004"/>
    </source>
</evidence>
<dbReference type="KEGG" id="scor:J3U87_06415"/>
<dbReference type="Proteomes" id="UP000663929">
    <property type="component" value="Chromosome"/>
</dbReference>
<dbReference type="Pfam" id="PF10576">
    <property type="entry name" value="EndIII_4Fe-2S"/>
    <property type="match status" value="1"/>
</dbReference>
<evidence type="ECO:0000256" key="8">
    <source>
        <dbReference type="ARBA" id="ARBA00022763"/>
    </source>
</evidence>
<dbReference type="SMART" id="SM00478">
    <property type="entry name" value="ENDO3c"/>
    <property type="match status" value="1"/>
</dbReference>
<feature type="domain" description="HhH-GPD" evidence="15">
    <location>
        <begin position="40"/>
        <end position="191"/>
    </location>
</feature>
<keyword evidence="9" id="KW-0378">Hydrolase</keyword>
<evidence type="ECO:0000256" key="7">
    <source>
        <dbReference type="ARBA" id="ARBA00022723"/>
    </source>
</evidence>
<name>A0A8A4TRB2_SULCO</name>
<dbReference type="Gene3D" id="3.90.79.10">
    <property type="entry name" value="Nucleoside Triphosphate Pyrophosphohydrolase"/>
    <property type="match status" value="1"/>
</dbReference>
<keyword evidence="11" id="KW-0411">Iron-sulfur</keyword>
<dbReference type="AlphaFoldDB" id="A0A8A4TRB2"/>
<dbReference type="GO" id="GO:0032357">
    <property type="term" value="F:oxidized purine DNA binding"/>
    <property type="evidence" value="ECO:0007669"/>
    <property type="project" value="TreeGrafter"/>
</dbReference>
<dbReference type="GO" id="GO:0000701">
    <property type="term" value="F:purine-specific mismatch base pair DNA N-glycosylase activity"/>
    <property type="evidence" value="ECO:0007669"/>
    <property type="project" value="UniProtKB-EC"/>
</dbReference>
<gene>
    <name evidence="16" type="primary">mutY</name>
    <name evidence="16" type="ORF">J3U87_06415</name>
</gene>
<evidence type="ECO:0000256" key="2">
    <source>
        <dbReference type="ARBA" id="ARBA00002933"/>
    </source>
</evidence>
<dbReference type="Gene3D" id="1.10.340.30">
    <property type="entry name" value="Hypothetical protein, domain 2"/>
    <property type="match status" value="1"/>
</dbReference>
<keyword evidence="13 14" id="KW-0326">Glycosidase</keyword>
<dbReference type="EC" id="3.2.2.31" evidence="4 14"/>
<dbReference type="GO" id="GO:0034039">
    <property type="term" value="F:8-oxo-7,8-dihydroguanine DNA N-glycosylase activity"/>
    <property type="evidence" value="ECO:0007669"/>
    <property type="project" value="TreeGrafter"/>
</dbReference>
<dbReference type="InterPro" id="IPR005760">
    <property type="entry name" value="A/G_AdeGlyc_MutY"/>
</dbReference>
<dbReference type="RefSeq" id="WP_237382199.1">
    <property type="nucleotide sequence ID" value="NZ_CP071793.1"/>
</dbReference>
<dbReference type="PANTHER" id="PTHR42944">
    <property type="entry name" value="ADENINE DNA GLYCOSYLASE"/>
    <property type="match status" value="1"/>
</dbReference>
<dbReference type="EMBL" id="CP071793">
    <property type="protein sequence ID" value="QTD52090.1"/>
    <property type="molecule type" value="Genomic_DNA"/>
</dbReference>
<dbReference type="SUPFAM" id="SSF48150">
    <property type="entry name" value="DNA-glycosylase"/>
    <property type="match status" value="1"/>
</dbReference>
<reference evidence="16" key="1">
    <citation type="submission" date="2021-03" db="EMBL/GenBank/DDBJ databases">
        <title>Acanthopleuribacteraceae sp. M133.</title>
        <authorList>
            <person name="Wang G."/>
        </authorList>
    </citation>
    <scope>NUCLEOTIDE SEQUENCE</scope>
    <source>
        <strain evidence="16">M133</strain>
    </source>
</reference>
<dbReference type="CDD" id="cd00056">
    <property type="entry name" value="ENDO3c"/>
    <property type="match status" value="1"/>
</dbReference>
<evidence type="ECO:0000256" key="6">
    <source>
        <dbReference type="ARBA" id="ARBA00022485"/>
    </source>
</evidence>
<dbReference type="SUPFAM" id="SSF55811">
    <property type="entry name" value="Nudix"/>
    <property type="match status" value="1"/>
</dbReference>
<evidence type="ECO:0000256" key="5">
    <source>
        <dbReference type="ARBA" id="ARBA00022023"/>
    </source>
</evidence>
<organism evidence="16 17">
    <name type="scientific">Sulfidibacter corallicola</name>
    <dbReference type="NCBI Taxonomy" id="2818388"/>
    <lineage>
        <taxon>Bacteria</taxon>
        <taxon>Pseudomonadati</taxon>
        <taxon>Acidobacteriota</taxon>
        <taxon>Holophagae</taxon>
        <taxon>Acanthopleuribacterales</taxon>
        <taxon>Acanthopleuribacteraceae</taxon>
        <taxon>Sulfidibacter</taxon>
    </lineage>
</organism>
<keyword evidence="7" id="KW-0479">Metal-binding</keyword>
<dbReference type="NCBIfam" id="TIGR01084">
    <property type="entry name" value="mutY"/>
    <property type="match status" value="1"/>
</dbReference>
<proteinExistence type="inferred from homology"/>
<evidence type="ECO:0000256" key="13">
    <source>
        <dbReference type="ARBA" id="ARBA00023295"/>
    </source>
</evidence>
<dbReference type="FunFam" id="1.10.340.30:FF:000002">
    <property type="entry name" value="Adenine DNA glycosylase"/>
    <property type="match status" value="1"/>
</dbReference>
<comment type="function">
    <text evidence="2">Adenine glycosylase active on G-A mispairs. MutY also corrects error-prone DNA synthesis past GO lesions which are due to the oxidatively damaged form of guanine: 7,8-dihydro-8-oxoguanine (8-oxo-dGTP).</text>
</comment>
<evidence type="ECO:0000256" key="9">
    <source>
        <dbReference type="ARBA" id="ARBA00022801"/>
    </source>
</evidence>
<dbReference type="GO" id="GO:0046872">
    <property type="term" value="F:metal ion binding"/>
    <property type="evidence" value="ECO:0007669"/>
    <property type="project" value="UniProtKB-UniRule"/>
</dbReference>
<dbReference type="InterPro" id="IPR044298">
    <property type="entry name" value="MIG/MutY"/>
</dbReference>
<evidence type="ECO:0000259" key="15">
    <source>
        <dbReference type="SMART" id="SM00478"/>
    </source>
</evidence>
<evidence type="ECO:0000256" key="4">
    <source>
        <dbReference type="ARBA" id="ARBA00012045"/>
    </source>
</evidence>
<dbReference type="InterPro" id="IPR003265">
    <property type="entry name" value="HhH-GPD_domain"/>
</dbReference>
<dbReference type="GO" id="GO:0051539">
    <property type="term" value="F:4 iron, 4 sulfur cluster binding"/>
    <property type="evidence" value="ECO:0007669"/>
    <property type="project" value="UniProtKB-UniRule"/>
</dbReference>
<dbReference type="SMART" id="SM00525">
    <property type="entry name" value="FES"/>
    <property type="match status" value="1"/>
</dbReference>
<protein>
    <recommendedName>
        <fullName evidence="5 14">Adenine DNA glycosylase</fullName>
        <ecNumber evidence="4 14">3.2.2.31</ecNumber>
    </recommendedName>
</protein>
<dbReference type="InterPro" id="IPR003651">
    <property type="entry name" value="Endonuclease3_FeS-loop_motif"/>
</dbReference>
<dbReference type="GO" id="GO:0006298">
    <property type="term" value="P:mismatch repair"/>
    <property type="evidence" value="ECO:0007669"/>
    <property type="project" value="TreeGrafter"/>
</dbReference>
<accession>A0A8A4TRB2</accession>
<evidence type="ECO:0000313" key="17">
    <source>
        <dbReference type="Proteomes" id="UP000663929"/>
    </source>
</evidence>
<comment type="catalytic activity">
    <reaction evidence="1 14">
        <text>Hydrolyzes free adenine bases from 7,8-dihydro-8-oxoguanine:adenine mismatched double-stranded DNA, leaving an apurinic site.</text>
        <dbReference type="EC" id="3.2.2.31"/>
    </reaction>
</comment>
<evidence type="ECO:0000313" key="16">
    <source>
        <dbReference type="EMBL" id="QTD52090.1"/>
    </source>
</evidence>
<dbReference type="PANTHER" id="PTHR42944:SF1">
    <property type="entry name" value="ADENINE DNA GLYCOSYLASE"/>
    <property type="match status" value="1"/>
</dbReference>
<dbReference type="InterPro" id="IPR029119">
    <property type="entry name" value="MutY_C"/>
</dbReference>
<evidence type="ECO:0000256" key="1">
    <source>
        <dbReference type="ARBA" id="ARBA00000843"/>
    </source>
</evidence>
<dbReference type="InterPro" id="IPR011257">
    <property type="entry name" value="DNA_glycosylase"/>
</dbReference>
<keyword evidence="17" id="KW-1185">Reference proteome</keyword>
<dbReference type="CDD" id="cd03431">
    <property type="entry name" value="NUDIX_DNA_Glycosylase_C-MutY"/>
    <property type="match status" value="1"/>
</dbReference>
<comment type="cofactor">
    <cofactor evidence="14">
        <name>[4Fe-4S] cluster</name>
        <dbReference type="ChEBI" id="CHEBI:49883"/>
    </cofactor>
    <text evidence="14">Binds 1 [4Fe-4S] cluster.</text>
</comment>
<dbReference type="Pfam" id="PF00730">
    <property type="entry name" value="HhH-GPD"/>
    <property type="match status" value="1"/>
</dbReference>
<keyword evidence="8 14" id="KW-0227">DNA damage</keyword>